<name>A0A835XFK9_9CHLO</name>
<dbReference type="GO" id="GO:0032259">
    <property type="term" value="P:methylation"/>
    <property type="evidence" value="ECO:0007669"/>
    <property type="project" value="UniProtKB-KW"/>
</dbReference>
<dbReference type="PROSITE" id="PS51687">
    <property type="entry name" value="SAM_MT_RNA_M5U"/>
    <property type="match status" value="1"/>
</dbReference>
<proteinExistence type="inferred from homology"/>
<dbReference type="GO" id="GO:0008173">
    <property type="term" value="F:RNA methyltransferase activity"/>
    <property type="evidence" value="ECO:0007669"/>
    <property type="project" value="InterPro"/>
</dbReference>
<evidence type="ECO:0000256" key="1">
    <source>
        <dbReference type="ARBA" id="ARBA00022603"/>
    </source>
</evidence>
<evidence type="ECO:0000256" key="2">
    <source>
        <dbReference type="ARBA" id="ARBA00022679"/>
    </source>
</evidence>
<organism evidence="7 8">
    <name type="scientific">Edaphochlamys debaryana</name>
    <dbReference type="NCBI Taxonomy" id="47281"/>
    <lineage>
        <taxon>Eukaryota</taxon>
        <taxon>Viridiplantae</taxon>
        <taxon>Chlorophyta</taxon>
        <taxon>core chlorophytes</taxon>
        <taxon>Chlorophyceae</taxon>
        <taxon>CS clade</taxon>
        <taxon>Chlamydomonadales</taxon>
        <taxon>Chlamydomonadales incertae sedis</taxon>
        <taxon>Edaphochlamys</taxon>
    </lineage>
</organism>
<comment type="caution">
    <text evidence="4">Lacks conserved residue(s) required for the propagation of feature annotation.</text>
</comment>
<keyword evidence="1 4" id="KW-0489">Methyltransferase</keyword>
<accession>A0A835XFK9</accession>
<dbReference type="PANTHER" id="PTHR45904:SF2">
    <property type="entry name" value="TRNA (URACIL-5-)-METHYLTRANSFERASE HOMOLOG A"/>
    <property type="match status" value="1"/>
</dbReference>
<dbReference type="Proteomes" id="UP000612055">
    <property type="component" value="Unassembled WGS sequence"/>
</dbReference>
<dbReference type="SUPFAM" id="SSF53335">
    <property type="entry name" value="S-adenosyl-L-methionine-dependent methyltransferases"/>
    <property type="match status" value="1"/>
</dbReference>
<evidence type="ECO:0000313" key="8">
    <source>
        <dbReference type="Proteomes" id="UP000612055"/>
    </source>
</evidence>
<sequence>MAEVAAAAGPPAAVDAAARLRKELSFVQSLLKSGQSLSEMVAAANASVAVAAKAVGELRRAHPESCSTELTIRGLPSGSDDWDWRGLKRWLTNTIVGDNRLSAKSIRHVEKDADKDVGVLRLANEDQIKVAMDLLATVDPPVAGSALTLQRGPAPEYSGKKDERENRKRGREGEEQGQAQGERPAGGRGPKAPRAAPNVCEATCPLWRTPYPEQLRGKLATVVGALGKITDTVERRTHADAKPTWIQTSRALSRDTQPACPLLGVLRSPVIEAYRNKSEFTCGMDEQERPSVGFLRGSFIDGITCVGSPNVTRHTSKAAIAMADAASDFLRQGAQFPVWDKRYGSGFWRLVVVREGRRRSFLPLPLAASALAADEAGARAGQQVLADPTFPALDPWRYLVTSPSSASGAYTEEQWAEALPDGASSETRSREEGVARGMALEEVCEAEPAMPPPDELLVMLQVNPQYSRALAEPELARADLRNMAAALTAAATAAGLPAPSFAVQHHHGVSNAAPYDAPIVHLDAAVREGDAMETGGSGSAGGEGPGYIHDSLCELRFRISPTAFFQVNSSATCVLYKVVGDWAVGCGSSSSGSPPSTLLLDVCCGTGTIGLSLAHRVAKVVGVDSVESAVEDARANAALNGITNAEFVAGKAEMALPSILAQHAEKKEYSEVVAIVDPPRAGLHKSVLAALRGCGRIRRLVYVACNPESLAQNVGALCAPNPERRGGYGGHAKVPPPPFRPVKAVAMDLFPHTHHVESVMLLER</sequence>
<dbReference type="Pfam" id="PF05958">
    <property type="entry name" value="tRNA_U5-meth_tr"/>
    <property type="match status" value="1"/>
</dbReference>
<dbReference type="InterPro" id="IPR045850">
    <property type="entry name" value="TRM2_met"/>
</dbReference>
<dbReference type="PROSITE" id="PS01230">
    <property type="entry name" value="TRMA_1"/>
    <property type="match status" value="1"/>
</dbReference>
<dbReference type="GO" id="GO:0009451">
    <property type="term" value="P:RNA modification"/>
    <property type="evidence" value="ECO:0007669"/>
    <property type="project" value="UniProtKB-ARBA"/>
</dbReference>
<keyword evidence="3 4" id="KW-0949">S-adenosyl-L-methionine</keyword>
<evidence type="ECO:0000256" key="5">
    <source>
        <dbReference type="PROSITE-ProRule" id="PRU10015"/>
    </source>
</evidence>
<dbReference type="GO" id="GO:0006396">
    <property type="term" value="P:RNA processing"/>
    <property type="evidence" value="ECO:0007669"/>
    <property type="project" value="InterPro"/>
</dbReference>
<feature type="active site" description="Nucleophile" evidence="4">
    <location>
        <position position="705"/>
    </location>
</feature>
<dbReference type="GO" id="GO:0003723">
    <property type="term" value="F:RNA binding"/>
    <property type="evidence" value="ECO:0007669"/>
    <property type="project" value="TreeGrafter"/>
</dbReference>
<dbReference type="CDD" id="cd02440">
    <property type="entry name" value="AdoMet_MTases"/>
    <property type="match status" value="1"/>
</dbReference>
<comment type="caution">
    <text evidence="7">The sequence shown here is derived from an EMBL/GenBank/DDBJ whole genome shotgun (WGS) entry which is preliminary data.</text>
</comment>
<dbReference type="GO" id="GO:0008757">
    <property type="term" value="F:S-adenosylmethionine-dependent methyltransferase activity"/>
    <property type="evidence" value="ECO:0007669"/>
    <property type="project" value="UniProtKB-ARBA"/>
</dbReference>
<feature type="binding site" evidence="4">
    <location>
        <position position="566"/>
    </location>
    <ligand>
        <name>S-adenosyl-L-methionine</name>
        <dbReference type="ChEBI" id="CHEBI:59789"/>
    </ligand>
</feature>
<dbReference type="Gene3D" id="3.40.50.150">
    <property type="entry name" value="Vaccinia Virus protein VP39"/>
    <property type="match status" value="1"/>
</dbReference>
<dbReference type="PROSITE" id="PS01231">
    <property type="entry name" value="TRMA_2"/>
    <property type="match status" value="1"/>
</dbReference>
<reference evidence="7" key="1">
    <citation type="journal article" date="2020" name="bioRxiv">
        <title>Comparative genomics of Chlamydomonas.</title>
        <authorList>
            <person name="Craig R.J."/>
            <person name="Hasan A.R."/>
            <person name="Ness R.W."/>
            <person name="Keightley P.D."/>
        </authorList>
    </citation>
    <scope>NUCLEOTIDE SEQUENCE</scope>
    <source>
        <strain evidence="7">CCAP 11/70</strain>
    </source>
</reference>
<keyword evidence="8" id="KW-1185">Reference proteome</keyword>
<evidence type="ECO:0000256" key="3">
    <source>
        <dbReference type="ARBA" id="ARBA00022691"/>
    </source>
</evidence>
<dbReference type="PANTHER" id="PTHR45904">
    <property type="entry name" value="TRNA (URACIL-5-)-METHYLTRANSFERASE"/>
    <property type="match status" value="1"/>
</dbReference>
<feature type="active site" evidence="5">
    <location>
        <position position="705"/>
    </location>
</feature>
<comment type="similarity">
    <text evidence="4">Belongs to the class I-like SAM-binding methyltransferase superfamily. RNA M5U methyltransferase family.</text>
</comment>
<dbReference type="Gene3D" id="2.40.50.1070">
    <property type="match status" value="1"/>
</dbReference>
<dbReference type="InterPro" id="IPR010280">
    <property type="entry name" value="U5_MeTrfase_fam"/>
</dbReference>
<dbReference type="InterPro" id="IPR030391">
    <property type="entry name" value="MeTrfase_TrmA_CS"/>
</dbReference>
<evidence type="ECO:0000313" key="7">
    <source>
        <dbReference type="EMBL" id="KAG2483662.1"/>
    </source>
</evidence>
<protein>
    <submittedName>
        <fullName evidence="7">Uncharacterized protein</fullName>
    </submittedName>
</protein>
<evidence type="ECO:0000256" key="6">
    <source>
        <dbReference type="SAM" id="MobiDB-lite"/>
    </source>
</evidence>
<feature type="binding site" evidence="4">
    <location>
        <position position="624"/>
    </location>
    <ligand>
        <name>S-adenosyl-L-methionine</name>
        <dbReference type="ChEBI" id="CHEBI:59789"/>
    </ligand>
</feature>
<evidence type="ECO:0000256" key="4">
    <source>
        <dbReference type="PROSITE-ProRule" id="PRU01024"/>
    </source>
</evidence>
<feature type="binding site" evidence="4">
    <location>
        <position position="677"/>
    </location>
    <ligand>
        <name>S-adenosyl-L-methionine</name>
        <dbReference type="ChEBI" id="CHEBI:59789"/>
    </ligand>
</feature>
<feature type="compositionally biased region" description="Basic and acidic residues" evidence="6">
    <location>
        <begin position="158"/>
        <end position="174"/>
    </location>
</feature>
<gene>
    <name evidence="7" type="ORF">HYH03_017465</name>
</gene>
<dbReference type="AlphaFoldDB" id="A0A835XFK9"/>
<dbReference type="InterPro" id="IPR030390">
    <property type="entry name" value="MeTrfase_TrmA_AS"/>
</dbReference>
<dbReference type="InterPro" id="IPR029063">
    <property type="entry name" value="SAM-dependent_MTases_sf"/>
</dbReference>
<feature type="region of interest" description="Disordered" evidence="6">
    <location>
        <begin position="145"/>
        <end position="197"/>
    </location>
</feature>
<keyword evidence="2 4" id="KW-0808">Transferase</keyword>
<dbReference type="OrthoDB" id="10250660at2759"/>
<dbReference type="EMBL" id="JAEHOE010000169">
    <property type="protein sequence ID" value="KAG2483662.1"/>
    <property type="molecule type" value="Genomic_DNA"/>
</dbReference>